<dbReference type="Proteomes" id="UP001186944">
    <property type="component" value="Unassembled WGS sequence"/>
</dbReference>
<evidence type="ECO:0000313" key="3">
    <source>
        <dbReference type="Proteomes" id="UP001186944"/>
    </source>
</evidence>
<dbReference type="Pfam" id="PF15874">
    <property type="entry name" value="Il2rg"/>
    <property type="match status" value="1"/>
</dbReference>
<evidence type="ECO:0000256" key="1">
    <source>
        <dbReference type="SAM" id="MobiDB-lite"/>
    </source>
</evidence>
<accession>A0AA88XI67</accession>
<evidence type="ECO:0000313" key="2">
    <source>
        <dbReference type="EMBL" id="KAK3084948.1"/>
    </source>
</evidence>
<dbReference type="PANTHER" id="PTHR33887">
    <property type="entry name" value="PB1 DOMAIN-CONTAINING PROTEIN"/>
    <property type="match status" value="1"/>
</dbReference>
<gene>
    <name evidence="2" type="ORF">FSP39_021928</name>
</gene>
<dbReference type="PANTHER" id="PTHR33887:SF6">
    <property type="entry name" value="CIDE-N DOMAIN-CONTAINING PROTEIN"/>
    <property type="match status" value="1"/>
</dbReference>
<comment type="caution">
    <text evidence="2">The sequence shown here is derived from an EMBL/GenBank/DDBJ whole genome shotgun (WGS) entry which is preliminary data.</text>
</comment>
<feature type="region of interest" description="Disordered" evidence="1">
    <location>
        <begin position="76"/>
        <end position="122"/>
    </location>
</feature>
<protein>
    <submittedName>
        <fullName evidence="2">Uncharacterized protein</fullName>
    </submittedName>
</protein>
<name>A0AA88XI67_PINIB</name>
<dbReference type="InterPro" id="IPR039471">
    <property type="entry name" value="CXorf65-like"/>
</dbReference>
<proteinExistence type="predicted"/>
<keyword evidence="3" id="KW-1185">Reference proteome</keyword>
<dbReference type="EMBL" id="VSWD01000013">
    <property type="protein sequence ID" value="KAK3084948.1"/>
    <property type="molecule type" value="Genomic_DNA"/>
</dbReference>
<sequence>MEWIRKKCKCDEDIIIDLVDLEGQVKNLSARSKEYASEVVNGRETYVLIRVEKVAENKYHYTSLLNDLENTNPDLLGKLSTLSKPQPKMKGKKGKQIPKTPKSSRLESPSKRPGSSGDKKKK</sequence>
<organism evidence="2 3">
    <name type="scientific">Pinctada imbricata</name>
    <name type="common">Atlantic pearl-oyster</name>
    <name type="synonym">Pinctada martensii</name>
    <dbReference type="NCBI Taxonomy" id="66713"/>
    <lineage>
        <taxon>Eukaryota</taxon>
        <taxon>Metazoa</taxon>
        <taxon>Spiralia</taxon>
        <taxon>Lophotrochozoa</taxon>
        <taxon>Mollusca</taxon>
        <taxon>Bivalvia</taxon>
        <taxon>Autobranchia</taxon>
        <taxon>Pteriomorphia</taxon>
        <taxon>Pterioida</taxon>
        <taxon>Pterioidea</taxon>
        <taxon>Pteriidae</taxon>
        <taxon>Pinctada</taxon>
    </lineage>
</organism>
<reference evidence="2" key="1">
    <citation type="submission" date="2019-08" db="EMBL/GenBank/DDBJ databases">
        <title>The improved chromosome-level genome for the pearl oyster Pinctada fucata martensii using PacBio sequencing and Hi-C.</title>
        <authorList>
            <person name="Zheng Z."/>
        </authorList>
    </citation>
    <scope>NUCLEOTIDE SEQUENCE</scope>
    <source>
        <strain evidence="2">ZZ-2019</strain>
        <tissue evidence="2">Adductor muscle</tissue>
    </source>
</reference>
<feature type="compositionally biased region" description="Basic residues" evidence="1">
    <location>
        <begin position="87"/>
        <end position="96"/>
    </location>
</feature>
<dbReference type="AlphaFoldDB" id="A0AA88XI67"/>